<proteinExistence type="predicted"/>
<comment type="subcellular location">
    <subcellularLocation>
        <location evidence="2">Cytoplasm</location>
    </subcellularLocation>
    <subcellularLocation>
        <location evidence="1">Endomembrane system</location>
        <topology evidence="1">Peripheral membrane protein</topology>
    </subcellularLocation>
</comment>
<evidence type="ECO:0000256" key="1">
    <source>
        <dbReference type="ARBA" id="ARBA00004184"/>
    </source>
</evidence>
<accession>A0ABY7FRV6</accession>
<feature type="compositionally biased region" description="Basic and acidic residues" evidence="7">
    <location>
        <begin position="22"/>
        <end position="33"/>
    </location>
</feature>
<sequence>MDLERAPRSELLKKIEEQKEKLQNREKKLRESSVKVLSQGQRSRSNLEVPNSKGPPSDTASDRGLDSDRESEDGAKPFHHAGDPLNVETLSHSMMTLTEQKSKLEANYIAEKKAIKQENEDLQRRLKESLEKAESLQKQLDETTFSLKEQRQATQEIQARHIEETERLKRDISQLKASLDEEKTQALRPSPQLLSPAQREDESRVEEVESKARDYGKQCETRIAELESKLSELSETRLKDRLSQLEQENRALTEASQSASEEEMTDIPKIVEKISVLKEQLLAANSRTEQPINIEEQVKEEFERYRLRAQSVLKNKKENMPTQEDVLKEHVNELRDRLRTLHVQQDEELEHCRQREDGVRKTMLALQDKHKHEVLHMQAEHHSALQELEEEMKKQRERTVSMLAEKDRELEEQARKDVEVATLRKQKRELEMALRDLQVSSSSKQEALYEEIDSLKEEIRKLGRSISREGANLEYLKNVTYKFLICHDPVGKQQMLNAITTILQFSPQEKSTVQAQNKGWWMGSS</sequence>
<evidence type="ECO:0000256" key="3">
    <source>
        <dbReference type="ARBA" id="ARBA00022490"/>
    </source>
</evidence>
<keyword evidence="10" id="KW-1185">Reference proteome</keyword>
<evidence type="ECO:0000256" key="6">
    <source>
        <dbReference type="SAM" id="Coils"/>
    </source>
</evidence>
<keyword evidence="4 6" id="KW-0175">Coiled coil</keyword>
<protein>
    <submittedName>
        <fullName evidence="9">GCC1-like protein</fullName>
    </submittedName>
</protein>
<feature type="coiled-coil region" evidence="6">
    <location>
        <begin position="378"/>
        <end position="465"/>
    </location>
</feature>
<evidence type="ECO:0000256" key="4">
    <source>
        <dbReference type="ARBA" id="ARBA00023054"/>
    </source>
</evidence>
<feature type="compositionally biased region" description="Basic and acidic residues" evidence="7">
    <location>
        <begin position="173"/>
        <end position="185"/>
    </location>
</feature>
<evidence type="ECO:0000313" key="9">
    <source>
        <dbReference type="EMBL" id="WAR23757.1"/>
    </source>
</evidence>
<dbReference type="Pfam" id="PF01465">
    <property type="entry name" value="GRIP"/>
    <property type="match status" value="1"/>
</dbReference>
<feature type="domain" description="GRIP" evidence="8">
    <location>
        <begin position="466"/>
        <end position="516"/>
    </location>
</feature>
<feature type="region of interest" description="Disordered" evidence="7">
    <location>
        <begin position="22"/>
        <end position="85"/>
    </location>
</feature>
<dbReference type="PANTHER" id="PTHR23157:SF25">
    <property type="entry name" value="GRIP AND COILED-COIL DOMAIN-CONTAINING PROTEIN 1"/>
    <property type="match status" value="1"/>
</dbReference>
<evidence type="ECO:0000256" key="2">
    <source>
        <dbReference type="ARBA" id="ARBA00004496"/>
    </source>
</evidence>
<keyword evidence="5" id="KW-0472">Membrane</keyword>
<dbReference type="InterPro" id="IPR051952">
    <property type="entry name" value="Golgi-autophagy_related"/>
</dbReference>
<reference evidence="9" key="1">
    <citation type="submission" date="2022-11" db="EMBL/GenBank/DDBJ databases">
        <title>Centuries of genome instability and evolution in soft-shell clam transmissible cancer (bioRxiv).</title>
        <authorList>
            <person name="Hart S.F.M."/>
            <person name="Yonemitsu M.A."/>
            <person name="Giersch R.M."/>
            <person name="Beal B.F."/>
            <person name="Arriagada G."/>
            <person name="Davis B.W."/>
            <person name="Ostrander E.A."/>
            <person name="Goff S.P."/>
            <person name="Metzger M.J."/>
        </authorList>
    </citation>
    <scope>NUCLEOTIDE SEQUENCE</scope>
    <source>
        <strain evidence="9">MELC-2E11</strain>
        <tissue evidence="9">Siphon/mantle</tissue>
    </source>
</reference>
<keyword evidence="3" id="KW-0963">Cytoplasm</keyword>
<gene>
    <name evidence="9" type="ORF">MAR_037426</name>
</gene>
<feature type="region of interest" description="Disordered" evidence="7">
    <location>
        <begin position="173"/>
        <end position="214"/>
    </location>
</feature>
<feature type="compositionally biased region" description="Polar residues" evidence="7">
    <location>
        <begin position="35"/>
        <end position="49"/>
    </location>
</feature>
<dbReference type="InterPro" id="IPR000237">
    <property type="entry name" value="GRIP_dom"/>
</dbReference>
<dbReference type="Gene3D" id="1.10.220.60">
    <property type="entry name" value="GRIP domain"/>
    <property type="match status" value="1"/>
</dbReference>
<dbReference type="EMBL" id="CP111024">
    <property type="protein sequence ID" value="WAR23757.1"/>
    <property type="molecule type" value="Genomic_DNA"/>
</dbReference>
<organism evidence="9 10">
    <name type="scientific">Mya arenaria</name>
    <name type="common">Soft-shell clam</name>
    <dbReference type="NCBI Taxonomy" id="6604"/>
    <lineage>
        <taxon>Eukaryota</taxon>
        <taxon>Metazoa</taxon>
        <taxon>Spiralia</taxon>
        <taxon>Lophotrochozoa</taxon>
        <taxon>Mollusca</taxon>
        <taxon>Bivalvia</taxon>
        <taxon>Autobranchia</taxon>
        <taxon>Heteroconchia</taxon>
        <taxon>Euheterodonta</taxon>
        <taxon>Imparidentia</taxon>
        <taxon>Neoheterodontei</taxon>
        <taxon>Myida</taxon>
        <taxon>Myoidea</taxon>
        <taxon>Myidae</taxon>
        <taxon>Mya</taxon>
    </lineage>
</organism>
<dbReference type="SMART" id="SM00755">
    <property type="entry name" value="Grip"/>
    <property type="match status" value="1"/>
</dbReference>
<evidence type="ECO:0000256" key="7">
    <source>
        <dbReference type="SAM" id="MobiDB-lite"/>
    </source>
</evidence>
<dbReference type="PROSITE" id="PS50913">
    <property type="entry name" value="GRIP"/>
    <property type="match status" value="1"/>
</dbReference>
<feature type="coiled-coil region" evidence="6">
    <location>
        <begin position="216"/>
        <end position="262"/>
    </location>
</feature>
<evidence type="ECO:0000259" key="8">
    <source>
        <dbReference type="PROSITE" id="PS50913"/>
    </source>
</evidence>
<name>A0ABY7FRV6_MYAAR</name>
<feature type="compositionally biased region" description="Basic and acidic residues" evidence="7">
    <location>
        <begin position="60"/>
        <end position="82"/>
    </location>
</feature>
<evidence type="ECO:0000256" key="5">
    <source>
        <dbReference type="ARBA" id="ARBA00023136"/>
    </source>
</evidence>
<evidence type="ECO:0000313" key="10">
    <source>
        <dbReference type="Proteomes" id="UP001164746"/>
    </source>
</evidence>
<feature type="compositionally biased region" description="Basic and acidic residues" evidence="7">
    <location>
        <begin position="198"/>
        <end position="214"/>
    </location>
</feature>
<dbReference type="PANTHER" id="PTHR23157">
    <property type="entry name" value="GRIP AND COILED-COIL DOMAIN-CONTAINING PROTEIN 1"/>
    <property type="match status" value="1"/>
</dbReference>
<dbReference type="Proteomes" id="UP001164746">
    <property type="component" value="Chromosome 13"/>
</dbReference>